<accession>A0ABP0NU41</accession>
<proteinExistence type="inferred from homology"/>
<feature type="domain" description="Amine oxidase" evidence="4">
    <location>
        <begin position="11"/>
        <end position="89"/>
    </location>
</feature>
<feature type="domain" description="Amine oxidase" evidence="4">
    <location>
        <begin position="98"/>
        <end position="362"/>
    </location>
</feature>
<comment type="caution">
    <text evidence="5">The sequence shown here is derived from an EMBL/GenBank/DDBJ whole genome shotgun (WGS) entry which is preliminary data.</text>
</comment>
<comment type="similarity">
    <text evidence="1">Belongs to the flavin monoamine oxidase family.</text>
</comment>
<dbReference type="PANTHER" id="PTHR43563:SF1">
    <property type="entry name" value="AMINE OXIDASE [FLAVIN-CONTAINING] B"/>
    <property type="match status" value="1"/>
</dbReference>
<sequence>MHDVLIVGGGLCGLVAFRQLKHLDVLLLEARPRLGGRIWTVQDEGAGHYDLGPAWFWPPHQEVFQLAEELKIPYFEQYEDGAALYERSGKVRKIANPQADSVSYRLHGGTGALIRALQEQLPTEKILLGREVLKIEEKDGGVEVSAAVAGEDQSTRLYAKRVLVTLPPRLAARVHYSPQLPSSVLEVMHRTPTWMGNAMKVVVGYDLPPSSVPFWRQKQLAGYAISERGPCQQIHDHCSGEGVSMRRHALFGWVDEDDPVKSLSKEERRLRVLEQLAQLFGEDAKEKVSFYQEQDWKADPYTHHPAEPEERLRHHPRYGDAALAAPALNGKLFFGGTETARRHGGFLAGAIASGLEVASRVLATLPEQTKSVTL</sequence>
<gene>
    <name evidence="5" type="ORF">CCMP2556_LOCUS32390</name>
</gene>
<evidence type="ECO:0000313" key="6">
    <source>
        <dbReference type="Proteomes" id="UP001642484"/>
    </source>
</evidence>
<name>A0ABP0NU41_9DINO</name>
<dbReference type="Proteomes" id="UP001642484">
    <property type="component" value="Unassembled WGS sequence"/>
</dbReference>
<protein>
    <recommendedName>
        <fullName evidence="2">monoamine oxidase</fullName>
        <ecNumber evidence="2">1.4.3.4</ecNumber>
    </recommendedName>
</protein>
<evidence type="ECO:0000256" key="1">
    <source>
        <dbReference type="ARBA" id="ARBA00005995"/>
    </source>
</evidence>
<evidence type="ECO:0000256" key="3">
    <source>
        <dbReference type="ARBA" id="ARBA00048448"/>
    </source>
</evidence>
<dbReference type="EMBL" id="CAXAMN010022051">
    <property type="protein sequence ID" value="CAK9065975.1"/>
    <property type="molecule type" value="Genomic_DNA"/>
</dbReference>
<dbReference type="Gene3D" id="3.50.50.60">
    <property type="entry name" value="FAD/NAD(P)-binding domain"/>
    <property type="match status" value="2"/>
</dbReference>
<dbReference type="Pfam" id="PF01593">
    <property type="entry name" value="Amino_oxidase"/>
    <property type="match status" value="2"/>
</dbReference>
<dbReference type="PANTHER" id="PTHR43563">
    <property type="entry name" value="AMINE OXIDASE"/>
    <property type="match status" value="1"/>
</dbReference>
<organism evidence="5 6">
    <name type="scientific">Durusdinium trenchii</name>
    <dbReference type="NCBI Taxonomy" id="1381693"/>
    <lineage>
        <taxon>Eukaryota</taxon>
        <taxon>Sar</taxon>
        <taxon>Alveolata</taxon>
        <taxon>Dinophyceae</taxon>
        <taxon>Suessiales</taxon>
        <taxon>Symbiodiniaceae</taxon>
        <taxon>Durusdinium</taxon>
    </lineage>
</organism>
<dbReference type="SUPFAM" id="SSF54373">
    <property type="entry name" value="FAD-linked reductases, C-terminal domain"/>
    <property type="match status" value="1"/>
</dbReference>
<dbReference type="SUPFAM" id="SSF51905">
    <property type="entry name" value="FAD/NAD(P)-binding domain"/>
    <property type="match status" value="1"/>
</dbReference>
<comment type="catalytic activity">
    <reaction evidence="3">
        <text>a secondary aliphatic amine + O2 + H2O = a primary amine + an aldehyde + H2O2</text>
        <dbReference type="Rhea" id="RHEA:26414"/>
        <dbReference type="ChEBI" id="CHEBI:15377"/>
        <dbReference type="ChEBI" id="CHEBI:15379"/>
        <dbReference type="ChEBI" id="CHEBI:16240"/>
        <dbReference type="ChEBI" id="CHEBI:17478"/>
        <dbReference type="ChEBI" id="CHEBI:58855"/>
        <dbReference type="ChEBI" id="CHEBI:65296"/>
        <dbReference type="EC" id="1.4.3.4"/>
    </reaction>
</comment>
<evidence type="ECO:0000256" key="2">
    <source>
        <dbReference type="ARBA" id="ARBA00012804"/>
    </source>
</evidence>
<dbReference type="InterPro" id="IPR050703">
    <property type="entry name" value="Flavin_MAO"/>
</dbReference>
<reference evidence="5 6" key="1">
    <citation type="submission" date="2024-02" db="EMBL/GenBank/DDBJ databases">
        <authorList>
            <person name="Chen Y."/>
            <person name="Shah S."/>
            <person name="Dougan E. K."/>
            <person name="Thang M."/>
            <person name="Chan C."/>
        </authorList>
    </citation>
    <scope>NUCLEOTIDE SEQUENCE [LARGE SCALE GENOMIC DNA]</scope>
</reference>
<dbReference type="InterPro" id="IPR002937">
    <property type="entry name" value="Amino_oxidase"/>
</dbReference>
<dbReference type="InterPro" id="IPR036188">
    <property type="entry name" value="FAD/NAD-bd_sf"/>
</dbReference>
<dbReference type="EC" id="1.4.3.4" evidence="2"/>
<evidence type="ECO:0000259" key="4">
    <source>
        <dbReference type="Pfam" id="PF01593"/>
    </source>
</evidence>
<evidence type="ECO:0000313" key="5">
    <source>
        <dbReference type="EMBL" id="CAK9065975.1"/>
    </source>
</evidence>
<keyword evidence="6" id="KW-1185">Reference proteome</keyword>